<dbReference type="RefSeq" id="WP_059519841.1">
    <property type="nucleotide sequence ID" value="NZ_CP013448.1"/>
</dbReference>
<comment type="subcellular location">
    <subcellularLocation>
        <location evidence="1">Periplasm</location>
    </subcellularLocation>
</comment>
<keyword evidence="9" id="KW-1185">Reference proteome</keyword>
<evidence type="ECO:0000256" key="4">
    <source>
        <dbReference type="ARBA" id="ARBA00022764"/>
    </source>
</evidence>
<proteinExistence type="inferred from homology"/>
<feature type="site" description="Important for lysozyme inhibition" evidence="5">
    <location>
        <position position="87"/>
    </location>
</feature>
<gene>
    <name evidence="8" type="ORF">WS67_00840</name>
</gene>
<evidence type="ECO:0000256" key="3">
    <source>
        <dbReference type="ARBA" id="ARBA00022729"/>
    </source>
</evidence>
<accession>A0A118DM04</accession>
<evidence type="ECO:0000256" key="2">
    <source>
        <dbReference type="ARBA" id="ARBA00009724"/>
    </source>
</evidence>
<dbReference type="EMBL" id="LOWA01000055">
    <property type="protein sequence ID" value="KVE24154.1"/>
    <property type="molecule type" value="Genomic_DNA"/>
</dbReference>
<evidence type="ECO:0000256" key="6">
    <source>
        <dbReference type="PIRSR" id="PIRSR009103-2"/>
    </source>
</evidence>
<name>A0A118DM04_9BURK</name>
<dbReference type="Proteomes" id="UP000062788">
    <property type="component" value="Unassembled WGS sequence"/>
</dbReference>
<evidence type="ECO:0000256" key="7">
    <source>
        <dbReference type="SAM" id="SignalP"/>
    </source>
</evidence>
<keyword evidence="4" id="KW-0574">Periplasm</keyword>
<dbReference type="AlphaFoldDB" id="A0A118DM04"/>
<dbReference type="InterPro" id="IPR036501">
    <property type="entry name" value="Inhibitor_vert_lysozyme_sf"/>
</dbReference>
<comment type="similarity">
    <text evidence="2">Belongs to the ivy family.</text>
</comment>
<feature type="chain" id="PRO_5007158200" evidence="7">
    <location>
        <begin position="23"/>
        <end position="157"/>
    </location>
</feature>
<sequence>MRIKMLSAAALVASLAAPAAWADAPAKTDAWSLSAILHDRAAKSAFDAMKKGQRLPAWVTKGATETPAHAVSFDGHDAYVMSGCKPHDCGSERIAILYDPQKKVMYGVLSVVAPKNDTEHLTWLNIGGGSESIDGKTILYAQLTGSVENHPGAFNYK</sequence>
<evidence type="ECO:0000256" key="5">
    <source>
        <dbReference type="PIRSR" id="PIRSR009103-1"/>
    </source>
</evidence>
<organism evidence="8 9">
    <name type="scientific">Burkholderia singularis</name>
    <dbReference type="NCBI Taxonomy" id="1503053"/>
    <lineage>
        <taxon>Bacteria</taxon>
        <taxon>Pseudomonadati</taxon>
        <taxon>Pseudomonadota</taxon>
        <taxon>Betaproteobacteria</taxon>
        <taxon>Burkholderiales</taxon>
        <taxon>Burkholderiaceae</taxon>
        <taxon>Burkholderia</taxon>
        <taxon>pseudomallei group</taxon>
    </lineage>
</organism>
<evidence type="ECO:0000313" key="9">
    <source>
        <dbReference type="Proteomes" id="UP000062788"/>
    </source>
</evidence>
<reference evidence="8 9" key="1">
    <citation type="submission" date="2015-11" db="EMBL/GenBank/DDBJ databases">
        <title>Expanding the genomic diversity of Burkholderia species for the development of highly accurate diagnostics.</title>
        <authorList>
            <person name="Sahl J."/>
            <person name="Keim P."/>
            <person name="Wagner D."/>
        </authorList>
    </citation>
    <scope>NUCLEOTIDE SEQUENCE [LARGE SCALE GENOMIC DNA]</scope>
    <source>
        <strain evidence="8 9">TSV85</strain>
    </source>
</reference>
<dbReference type="PIRSF" id="PIRSF009103">
    <property type="entry name" value="Ivy"/>
    <property type="match status" value="1"/>
</dbReference>
<feature type="signal peptide" evidence="7">
    <location>
        <begin position="1"/>
        <end position="22"/>
    </location>
</feature>
<feature type="disulfide bond" evidence="6">
    <location>
        <begin position="84"/>
        <end position="89"/>
    </location>
</feature>
<keyword evidence="6" id="KW-1015">Disulfide bond</keyword>
<keyword evidence="3 7" id="KW-0732">Signal</keyword>
<evidence type="ECO:0000313" key="8">
    <source>
        <dbReference type="EMBL" id="KVE24154.1"/>
    </source>
</evidence>
<dbReference type="Pfam" id="PF08816">
    <property type="entry name" value="Ivy"/>
    <property type="match status" value="1"/>
</dbReference>
<dbReference type="Gene3D" id="3.40.1420.10">
    <property type="entry name" value="Inhibitor of vertebrate lysozyme"/>
    <property type="match status" value="1"/>
</dbReference>
<dbReference type="SUPFAM" id="SSF89872">
    <property type="entry name" value="Inhibitor of vertebrate lysozyme, Ivy"/>
    <property type="match status" value="1"/>
</dbReference>
<evidence type="ECO:0000256" key="1">
    <source>
        <dbReference type="ARBA" id="ARBA00004418"/>
    </source>
</evidence>
<dbReference type="InterPro" id="IPR014453">
    <property type="entry name" value="Inhibitor_vertebrate_lysozyme"/>
</dbReference>
<dbReference type="OrthoDB" id="9033596at2"/>
<comment type="caution">
    <text evidence="8">The sequence shown here is derived from an EMBL/GenBank/DDBJ whole genome shotgun (WGS) entry which is preliminary data.</text>
</comment>
<protein>
    <submittedName>
        <fullName evidence="8">C-lysozyme inhibitor</fullName>
    </submittedName>
</protein>
<dbReference type="GO" id="GO:0042597">
    <property type="term" value="C:periplasmic space"/>
    <property type="evidence" value="ECO:0007669"/>
    <property type="project" value="UniProtKB-SubCell"/>
</dbReference>